<dbReference type="VEuPathDB" id="FungiDB:ATEG_09927"/>
<dbReference type="Proteomes" id="UP000007963">
    <property type="component" value="Unassembled WGS sequence"/>
</dbReference>
<name>Q0C8Q7_ASPTN</name>
<dbReference type="GeneID" id="4354144"/>
<reference evidence="2" key="1">
    <citation type="submission" date="2005-09" db="EMBL/GenBank/DDBJ databases">
        <title>Annotation of the Aspergillus terreus NIH2624 genome.</title>
        <authorList>
            <person name="Birren B.W."/>
            <person name="Lander E.S."/>
            <person name="Galagan J.E."/>
            <person name="Nusbaum C."/>
            <person name="Devon K."/>
            <person name="Henn M."/>
            <person name="Ma L.-J."/>
            <person name="Jaffe D.B."/>
            <person name="Butler J."/>
            <person name="Alvarez P."/>
            <person name="Gnerre S."/>
            <person name="Grabherr M."/>
            <person name="Kleber M."/>
            <person name="Mauceli E.W."/>
            <person name="Brockman W."/>
            <person name="Rounsley S."/>
            <person name="Young S.K."/>
            <person name="LaButti K."/>
            <person name="Pushparaj V."/>
            <person name="DeCaprio D."/>
            <person name="Crawford M."/>
            <person name="Koehrsen M."/>
            <person name="Engels R."/>
            <person name="Montgomery P."/>
            <person name="Pearson M."/>
            <person name="Howarth C."/>
            <person name="Larson L."/>
            <person name="Luoma S."/>
            <person name="White J."/>
            <person name="Alvarado L."/>
            <person name="Kodira C.D."/>
            <person name="Zeng Q."/>
            <person name="Oleary S."/>
            <person name="Yandava C."/>
            <person name="Denning D.W."/>
            <person name="Nierman W.C."/>
            <person name="Milne T."/>
            <person name="Madden K."/>
        </authorList>
    </citation>
    <scope>NUCLEOTIDE SEQUENCE [LARGE SCALE GENOMIC DNA]</scope>
    <source>
        <strain evidence="2">NIH 2624 / FGSC A1156</strain>
    </source>
</reference>
<evidence type="ECO:0000313" key="2">
    <source>
        <dbReference type="Proteomes" id="UP000007963"/>
    </source>
</evidence>
<accession>Q0C8Q7</accession>
<proteinExistence type="predicted"/>
<gene>
    <name evidence="1" type="ORF">ATEG_09927</name>
</gene>
<dbReference type="RefSeq" id="XP_001218549.1">
    <property type="nucleotide sequence ID" value="XM_001218548.1"/>
</dbReference>
<protein>
    <submittedName>
        <fullName evidence="1">Uncharacterized protein</fullName>
    </submittedName>
</protein>
<organism evidence="1 2">
    <name type="scientific">Aspergillus terreus (strain NIH 2624 / FGSC A1156)</name>
    <dbReference type="NCBI Taxonomy" id="341663"/>
    <lineage>
        <taxon>Eukaryota</taxon>
        <taxon>Fungi</taxon>
        <taxon>Dikarya</taxon>
        <taxon>Ascomycota</taxon>
        <taxon>Pezizomycotina</taxon>
        <taxon>Eurotiomycetes</taxon>
        <taxon>Eurotiomycetidae</taxon>
        <taxon>Eurotiales</taxon>
        <taxon>Aspergillaceae</taxon>
        <taxon>Aspergillus</taxon>
        <taxon>Aspergillus subgen. Circumdati</taxon>
    </lineage>
</organism>
<dbReference type="AlphaFoldDB" id="Q0C8Q7"/>
<dbReference type="EMBL" id="CH476608">
    <property type="protein sequence ID" value="EAU30118.1"/>
    <property type="molecule type" value="Genomic_DNA"/>
</dbReference>
<dbReference type="HOGENOM" id="CLU_2157854_0_0_1"/>
<evidence type="ECO:0000313" key="1">
    <source>
        <dbReference type="EMBL" id="EAU30118.1"/>
    </source>
</evidence>
<sequence>MGGLSAACPDDIQVHFGDSPGLDSCRDGVLDWQGPPAEEMMTTHIVDSNLVLPSFDSQWTWDTFIPHVLPETRHTSFRDEGAFFDHWQPSSCNMHLESQQATAPLTSPTWT</sequence>